<dbReference type="SUPFAM" id="SSF52540">
    <property type="entry name" value="P-loop containing nucleoside triphosphate hydrolases"/>
    <property type="match status" value="1"/>
</dbReference>
<dbReference type="EMBL" id="PYWW01000011">
    <property type="protein sequence ID" value="PTC31631.1"/>
    <property type="molecule type" value="Genomic_DNA"/>
</dbReference>
<accession>A0A2T4G7I2</accession>
<evidence type="ECO:0000259" key="1">
    <source>
        <dbReference type="Pfam" id="PF13304"/>
    </source>
</evidence>
<sequence length="513" mass="57965">MKYRESNLDKKLRNWFCKDNTKALLRSIQISTGGIRGLTSFKVNLNYPITAFAGVNGSGKSTMLALAACAYHNKLNGFKLPKRTRSYYTFSDFFVQHSEEIAPPGVEIWYSFSHNNWKSAPEGIASQVRKKKAGGKWNDYDTRIKRTVVFLGIERIVPHAERSQSRSYSRAFKDLRVHGWEQKVKDAVGYVLGKRYDDYRQLEYRKYGLPIVKVGDVIYSGFNMGAGENALFDIFSTIYASGEGALLVLDEIELGLHARAQRLFMERLKEVCMSTGTQVVCTTHSKQIFQCLPDDARFFIERTGSKTKITPGVSAEFAFSKMGAVGEKELEIFVEDPVAKVIIETVLNGSVRSRINITRIGSAAAVARQLAANFLRDEHANILAVYDADQRKLQAKNIEHAKNMAERKDVEINNWLLARSSYLPGDTWPEAWLLQKCSEIPHELGVELGVEPQRATEIVEYALQAGKHEEFVEVGEQVNLDPERCLILVCSIVYKNFPEEFDDLKNTISSMLP</sequence>
<evidence type="ECO:0000313" key="4">
    <source>
        <dbReference type="Proteomes" id="UP000095081"/>
    </source>
</evidence>
<dbReference type="Gene3D" id="3.40.50.300">
    <property type="entry name" value="P-loop containing nucleotide triphosphate hydrolases"/>
    <property type="match status" value="1"/>
</dbReference>
<dbReference type="Pfam" id="PF13304">
    <property type="entry name" value="AAA_21"/>
    <property type="match status" value="1"/>
</dbReference>
<keyword evidence="4" id="KW-1185">Reference proteome</keyword>
<organism evidence="3 5">
    <name type="scientific">Pseudomonas aylmerensis</name>
    <dbReference type="NCBI Taxonomy" id="1869229"/>
    <lineage>
        <taxon>Bacteria</taxon>
        <taxon>Pseudomonadati</taxon>
        <taxon>Pseudomonadota</taxon>
        <taxon>Gammaproteobacteria</taxon>
        <taxon>Pseudomonadales</taxon>
        <taxon>Pseudomonadaceae</taxon>
        <taxon>Pseudomonas</taxon>
    </lineage>
</organism>
<dbReference type="InterPro" id="IPR051396">
    <property type="entry name" value="Bact_Antivir_Def_Nuclease"/>
</dbReference>
<keyword evidence="3" id="KW-0067">ATP-binding</keyword>
<reference evidence="2 4" key="1">
    <citation type="submission" date="2016-06" db="EMBL/GenBank/DDBJ databases">
        <title>Draft genome sequence of Pseudomonas sp. S1E40, a novel strain antagonistic activity to fungal plant pathogen.</title>
        <authorList>
            <person name="Tambong J.T."/>
            <person name="Tchagang C."/>
            <person name="Xu R."/>
        </authorList>
    </citation>
    <scope>NUCLEOTIDE SEQUENCE [LARGE SCALE GENOMIC DNA]</scope>
    <source>
        <strain evidence="2 4">S1E40</strain>
    </source>
</reference>
<evidence type="ECO:0000313" key="2">
    <source>
        <dbReference type="EMBL" id="OCW27148.1"/>
    </source>
</evidence>
<dbReference type="InterPro" id="IPR027417">
    <property type="entry name" value="P-loop_NTPase"/>
</dbReference>
<dbReference type="PANTHER" id="PTHR43581">
    <property type="entry name" value="ATP/GTP PHOSPHATASE"/>
    <property type="match status" value="1"/>
</dbReference>
<proteinExistence type="predicted"/>
<dbReference type="PANTHER" id="PTHR43581:SF2">
    <property type="entry name" value="EXCINUCLEASE ATPASE SUBUNIT"/>
    <property type="match status" value="1"/>
</dbReference>
<evidence type="ECO:0000313" key="3">
    <source>
        <dbReference type="EMBL" id="PTC31631.1"/>
    </source>
</evidence>
<feature type="domain" description="ATPase AAA-type core" evidence="1">
    <location>
        <begin position="222"/>
        <end position="285"/>
    </location>
</feature>
<dbReference type="InterPro" id="IPR003959">
    <property type="entry name" value="ATPase_AAA_core"/>
</dbReference>
<dbReference type="OrthoDB" id="5959617at2"/>
<dbReference type="Proteomes" id="UP000240571">
    <property type="component" value="Unassembled WGS sequence"/>
</dbReference>
<dbReference type="RefSeq" id="WP_065904386.1">
    <property type="nucleotide sequence ID" value="NZ_MAUE01000017.1"/>
</dbReference>
<evidence type="ECO:0000313" key="5">
    <source>
        <dbReference type="Proteomes" id="UP000240571"/>
    </source>
</evidence>
<keyword evidence="3" id="KW-0547">Nucleotide-binding</keyword>
<dbReference type="Proteomes" id="UP000095081">
    <property type="component" value="Unassembled WGS sequence"/>
</dbReference>
<dbReference type="GO" id="GO:0005524">
    <property type="term" value="F:ATP binding"/>
    <property type="evidence" value="ECO:0007669"/>
    <property type="project" value="UniProtKB-KW"/>
</dbReference>
<dbReference type="GO" id="GO:0016887">
    <property type="term" value="F:ATP hydrolysis activity"/>
    <property type="evidence" value="ECO:0007669"/>
    <property type="project" value="InterPro"/>
</dbReference>
<dbReference type="EMBL" id="MAUE01000017">
    <property type="protein sequence ID" value="OCW27148.1"/>
    <property type="molecule type" value="Genomic_DNA"/>
</dbReference>
<reference evidence="3 5" key="2">
    <citation type="submission" date="2018-03" db="EMBL/GenBank/DDBJ databases">
        <title>Diversity of bacteria associated with corn roots inoculated with woodland soils in Canada, and Description of Pseudomonas aylmerense sp. nov.</title>
        <authorList>
            <person name="Tambong J.T."/>
            <person name="Xu R."/>
            <person name="Tchagang C."/>
        </authorList>
    </citation>
    <scope>NUCLEOTIDE SEQUENCE [LARGE SCALE GENOMIC DNA]</scope>
    <source>
        <strain evidence="3 5">S1E44</strain>
    </source>
</reference>
<name>A0A2T4G7I2_9PSED</name>
<dbReference type="AlphaFoldDB" id="A0A2T4G7I2"/>
<gene>
    <name evidence="2" type="ORF">BBG20_13830</name>
    <name evidence="3" type="ORF">C9382_06020</name>
</gene>
<comment type="caution">
    <text evidence="3">The sequence shown here is derived from an EMBL/GenBank/DDBJ whole genome shotgun (WGS) entry which is preliminary data.</text>
</comment>
<protein>
    <submittedName>
        <fullName evidence="3">ATP-binding protein</fullName>
    </submittedName>
</protein>